<feature type="transmembrane region" description="Helical" evidence="8">
    <location>
        <begin position="171"/>
        <end position="192"/>
    </location>
</feature>
<dbReference type="PANTHER" id="PTHR30269:SF32">
    <property type="entry name" value="MEMBRANE TRANSPORTER PROTEIN-RELATED"/>
    <property type="match status" value="1"/>
</dbReference>
<evidence type="ECO:0000313" key="9">
    <source>
        <dbReference type="EMBL" id="GHH57133.1"/>
    </source>
</evidence>
<dbReference type="InterPro" id="IPR002781">
    <property type="entry name" value="TM_pro_TauE-like"/>
</dbReference>
<dbReference type="Pfam" id="PF01925">
    <property type="entry name" value="TauE"/>
    <property type="match status" value="1"/>
</dbReference>
<reference evidence="9" key="1">
    <citation type="journal article" date="2014" name="Int. J. Syst. Evol. Microbiol.">
        <title>Complete genome sequence of Corynebacterium casei LMG S-19264T (=DSM 44701T), isolated from a smear-ripened cheese.</title>
        <authorList>
            <consortium name="US DOE Joint Genome Institute (JGI-PGF)"/>
            <person name="Walter F."/>
            <person name="Albersmeier A."/>
            <person name="Kalinowski J."/>
            <person name="Ruckert C."/>
        </authorList>
    </citation>
    <scope>NUCLEOTIDE SEQUENCE</scope>
    <source>
        <strain evidence="9">JCM 13306</strain>
    </source>
</reference>
<evidence type="ECO:0000256" key="4">
    <source>
        <dbReference type="ARBA" id="ARBA00022475"/>
    </source>
</evidence>
<keyword evidence="3" id="KW-0813">Transport</keyword>
<comment type="subcellular location">
    <subcellularLocation>
        <location evidence="1 8">Cell membrane</location>
        <topology evidence="1 8">Multi-pass membrane protein</topology>
    </subcellularLocation>
</comment>
<evidence type="ECO:0000256" key="3">
    <source>
        <dbReference type="ARBA" id="ARBA00022448"/>
    </source>
</evidence>
<feature type="transmembrane region" description="Helical" evidence="8">
    <location>
        <begin position="230"/>
        <end position="248"/>
    </location>
</feature>
<feature type="transmembrane region" description="Helical" evidence="8">
    <location>
        <begin position="79"/>
        <end position="99"/>
    </location>
</feature>
<keyword evidence="4 8" id="KW-1003">Cell membrane</keyword>
<name>A0A919F9Q7_9XANT</name>
<organism evidence="9 10">
    <name type="scientific">Xanthomonas boreopolis</name>
    <dbReference type="NCBI Taxonomy" id="86183"/>
    <lineage>
        <taxon>Bacteria</taxon>
        <taxon>Pseudomonadati</taxon>
        <taxon>Pseudomonadota</taxon>
        <taxon>Gammaproteobacteria</taxon>
        <taxon>Lysobacterales</taxon>
        <taxon>Lysobacteraceae</taxon>
        <taxon>Xanthomonas</taxon>
    </lineage>
</organism>
<reference evidence="9" key="2">
    <citation type="submission" date="2020-09" db="EMBL/GenBank/DDBJ databases">
        <authorList>
            <person name="Sun Q."/>
            <person name="Ohkuma M."/>
        </authorList>
    </citation>
    <scope>NUCLEOTIDE SEQUENCE</scope>
    <source>
        <strain evidence="9">JCM 13306</strain>
    </source>
</reference>
<keyword evidence="10" id="KW-1185">Reference proteome</keyword>
<evidence type="ECO:0000256" key="1">
    <source>
        <dbReference type="ARBA" id="ARBA00004651"/>
    </source>
</evidence>
<evidence type="ECO:0000256" key="2">
    <source>
        <dbReference type="ARBA" id="ARBA00009142"/>
    </source>
</evidence>
<evidence type="ECO:0000256" key="5">
    <source>
        <dbReference type="ARBA" id="ARBA00022692"/>
    </source>
</evidence>
<proteinExistence type="inferred from homology"/>
<evidence type="ECO:0000313" key="10">
    <source>
        <dbReference type="Proteomes" id="UP000623958"/>
    </source>
</evidence>
<evidence type="ECO:0000256" key="7">
    <source>
        <dbReference type="ARBA" id="ARBA00023136"/>
    </source>
</evidence>
<dbReference type="PANTHER" id="PTHR30269">
    <property type="entry name" value="TRANSMEMBRANE PROTEIN YFCA"/>
    <property type="match status" value="1"/>
</dbReference>
<feature type="transmembrane region" description="Helical" evidence="8">
    <location>
        <begin position="136"/>
        <end position="159"/>
    </location>
</feature>
<gene>
    <name evidence="9" type="ORF">GCM10009090_27840</name>
</gene>
<dbReference type="EMBL" id="BNBA01000024">
    <property type="protein sequence ID" value="GHH57133.1"/>
    <property type="molecule type" value="Genomic_DNA"/>
</dbReference>
<keyword evidence="6 8" id="KW-1133">Transmembrane helix</keyword>
<accession>A0A919F9Q7</accession>
<dbReference type="InterPro" id="IPR052017">
    <property type="entry name" value="TSUP"/>
</dbReference>
<feature type="transmembrane region" description="Helical" evidence="8">
    <location>
        <begin position="204"/>
        <end position="224"/>
    </location>
</feature>
<keyword evidence="5 8" id="KW-0812">Transmembrane</keyword>
<dbReference type="Proteomes" id="UP000623958">
    <property type="component" value="Unassembled WGS sequence"/>
</dbReference>
<dbReference type="GO" id="GO:0005886">
    <property type="term" value="C:plasma membrane"/>
    <property type="evidence" value="ECO:0007669"/>
    <property type="project" value="UniProtKB-SubCell"/>
</dbReference>
<keyword evidence="7 8" id="KW-0472">Membrane</keyword>
<comment type="similarity">
    <text evidence="2 8">Belongs to the 4-toluene sulfonate uptake permease (TSUP) (TC 2.A.102) family.</text>
</comment>
<comment type="caution">
    <text evidence="9">The sequence shown here is derived from an EMBL/GenBank/DDBJ whole genome shotgun (WGS) entry which is preliminary data.</text>
</comment>
<evidence type="ECO:0000256" key="8">
    <source>
        <dbReference type="RuleBase" id="RU363041"/>
    </source>
</evidence>
<dbReference type="AlphaFoldDB" id="A0A919F9Q7"/>
<feature type="transmembrane region" description="Helical" evidence="8">
    <location>
        <begin position="105"/>
        <end position="124"/>
    </location>
</feature>
<sequence>MLPRMSTAIASHLVPILLVFLLAGAVKGVTGMGLPTIAMGLLSLWLSPVEAAALLALPSLLTNLQQAWGAHAGSLLRRLWPMLAGIAAGTWFGAGLLAGHDPAPARLGLAVLLVLYAVLGLARWQPALPARWEPALGPLAGTATGLLTGATGVFVLPSVPYLGALRLQRDALVQGLGLCFGTATLALAMALASRGALPWHSLPSSLLALLPTVVGVALGTYLRRYLPPQVFRHVFFLTLLALGLHLGWQTLR</sequence>
<evidence type="ECO:0000256" key="6">
    <source>
        <dbReference type="ARBA" id="ARBA00022989"/>
    </source>
</evidence>
<protein>
    <recommendedName>
        <fullName evidence="8">Probable membrane transporter protein</fullName>
    </recommendedName>
</protein>